<accession>A0A8H7API2</accession>
<dbReference type="EMBL" id="JAACFV010000027">
    <property type="protein sequence ID" value="KAF7510711.1"/>
    <property type="molecule type" value="Genomic_DNA"/>
</dbReference>
<evidence type="ECO:0000313" key="2">
    <source>
        <dbReference type="Proteomes" id="UP000606974"/>
    </source>
</evidence>
<keyword evidence="2" id="KW-1185">Reference proteome</keyword>
<evidence type="ECO:0000313" key="1">
    <source>
        <dbReference type="EMBL" id="KAF7510711.1"/>
    </source>
</evidence>
<gene>
    <name evidence="1" type="ORF">GJ744_006077</name>
</gene>
<name>A0A8H7API2_9EURO</name>
<dbReference type="AlphaFoldDB" id="A0A8H7API2"/>
<organism evidence="1 2">
    <name type="scientific">Endocarpon pusillum</name>
    <dbReference type="NCBI Taxonomy" id="364733"/>
    <lineage>
        <taxon>Eukaryota</taxon>
        <taxon>Fungi</taxon>
        <taxon>Dikarya</taxon>
        <taxon>Ascomycota</taxon>
        <taxon>Pezizomycotina</taxon>
        <taxon>Eurotiomycetes</taxon>
        <taxon>Chaetothyriomycetidae</taxon>
        <taxon>Verrucariales</taxon>
        <taxon>Verrucariaceae</taxon>
        <taxon>Endocarpon</taxon>
    </lineage>
</organism>
<proteinExistence type="predicted"/>
<comment type="caution">
    <text evidence="1">The sequence shown here is derived from an EMBL/GenBank/DDBJ whole genome shotgun (WGS) entry which is preliminary data.</text>
</comment>
<reference evidence="1" key="1">
    <citation type="submission" date="2020-02" db="EMBL/GenBank/DDBJ databases">
        <authorList>
            <person name="Palmer J.M."/>
        </authorList>
    </citation>
    <scope>NUCLEOTIDE SEQUENCE</scope>
    <source>
        <strain evidence="1">EPUS1.4</strain>
        <tissue evidence="1">Thallus</tissue>
    </source>
</reference>
<dbReference type="Proteomes" id="UP000606974">
    <property type="component" value="Unassembled WGS sequence"/>
</dbReference>
<protein>
    <submittedName>
        <fullName evidence="1">Uncharacterized protein</fullName>
    </submittedName>
</protein>
<sequence length="59" mass="6275">MPGVRCLGPARGGVARAHVAEKQGSQYVCEEQDWVGDDIGSSTFAQYPYQNGSVVLGTM</sequence>